<dbReference type="Proteomes" id="UP000824890">
    <property type="component" value="Unassembled WGS sequence"/>
</dbReference>
<evidence type="ECO:0000256" key="1">
    <source>
        <dbReference type="SAM" id="Phobius"/>
    </source>
</evidence>
<name>A0ABQ7XST3_BRANA</name>
<dbReference type="EMBL" id="JAGKQM010000019">
    <property type="protein sequence ID" value="KAH0858116.1"/>
    <property type="molecule type" value="Genomic_DNA"/>
</dbReference>
<proteinExistence type="predicted"/>
<keyword evidence="1" id="KW-0812">Transmembrane</keyword>
<comment type="caution">
    <text evidence="2">The sequence shown here is derived from an EMBL/GenBank/DDBJ whole genome shotgun (WGS) entry which is preliminary data.</text>
</comment>
<feature type="transmembrane region" description="Helical" evidence="1">
    <location>
        <begin position="45"/>
        <end position="67"/>
    </location>
</feature>
<protein>
    <submittedName>
        <fullName evidence="2">Uncharacterized protein</fullName>
    </submittedName>
</protein>
<feature type="transmembrane region" description="Helical" evidence="1">
    <location>
        <begin position="7"/>
        <end position="25"/>
    </location>
</feature>
<sequence length="253" mass="28238">MIIMHSHRLIVAKPIAVVLLVFLTIRPKYFSFIITITTERTSLLWTFHAGRVSVTVVSVCFTGCCVLRNRERASPIMMQPIDNSIVPQFGFPPEQLCANSLSGKVGVVTINSGSVDAASSCSVDAASSWSVDAGSSSSDSNFTAKLSERRYLHNETQFCLVGEFSWDLLLYHWRIDYESPSSRALRWGGIPCRSGYSREWFLCGILPFFLCLVLNCSCLKVVLRWHGRNIKNHARPLSTFHKSGKGDLSNLLI</sequence>
<feature type="transmembrane region" description="Helical" evidence="1">
    <location>
        <begin position="200"/>
        <end position="223"/>
    </location>
</feature>
<accession>A0ABQ7XST3</accession>
<gene>
    <name evidence="2" type="ORF">HID58_086377</name>
</gene>
<reference evidence="2 3" key="1">
    <citation type="submission" date="2021-05" db="EMBL/GenBank/DDBJ databases">
        <title>Genome Assembly of Synthetic Allotetraploid Brassica napus Reveals Homoeologous Exchanges between Subgenomes.</title>
        <authorList>
            <person name="Davis J.T."/>
        </authorList>
    </citation>
    <scope>NUCLEOTIDE SEQUENCE [LARGE SCALE GENOMIC DNA]</scope>
    <source>
        <strain evidence="3">cv. Da-Ae</strain>
        <tissue evidence="2">Seedling</tissue>
    </source>
</reference>
<evidence type="ECO:0000313" key="3">
    <source>
        <dbReference type="Proteomes" id="UP000824890"/>
    </source>
</evidence>
<evidence type="ECO:0000313" key="2">
    <source>
        <dbReference type="EMBL" id="KAH0858116.1"/>
    </source>
</evidence>
<organism evidence="2 3">
    <name type="scientific">Brassica napus</name>
    <name type="common">Rape</name>
    <dbReference type="NCBI Taxonomy" id="3708"/>
    <lineage>
        <taxon>Eukaryota</taxon>
        <taxon>Viridiplantae</taxon>
        <taxon>Streptophyta</taxon>
        <taxon>Embryophyta</taxon>
        <taxon>Tracheophyta</taxon>
        <taxon>Spermatophyta</taxon>
        <taxon>Magnoliopsida</taxon>
        <taxon>eudicotyledons</taxon>
        <taxon>Gunneridae</taxon>
        <taxon>Pentapetalae</taxon>
        <taxon>rosids</taxon>
        <taxon>malvids</taxon>
        <taxon>Brassicales</taxon>
        <taxon>Brassicaceae</taxon>
        <taxon>Brassiceae</taxon>
        <taxon>Brassica</taxon>
    </lineage>
</organism>
<keyword evidence="3" id="KW-1185">Reference proteome</keyword>
<keyword evidence="1" id="KW-1133">Transmembrane helix</keyword>
<keyword evidence="1" id="KW-0472">Membrane</keyword>